<dbReference type="EMBL" id="JH815992">
    <property type="protein sequence ID" value="EKC25370.1"/>
    <property type="molecule type" value="Genomic_DNA"/>
</dbReference>
<dbReference type="SMART" id="SM00382">
    <property type="entry name" value="AAA"/>
    <property type="match status" value="2"/>
</dbReference>
<keyword evidence="6" id="KW-0391">Immunity</keyword>
<dbReference type="InterPro" id="IPR001841">
    <property type="entry name" value="Znf_RING"/>
</dbReference>
<evidence type="ECO:0000256" key="3">
    <source>
        <dbReference type="ARBA" id="ARBA00022723"/>
    </source>
</evidence>
<keyword evidence="3" id="KW-0479">Metal-binding</keyword>
<comment type="subcellular location">
    <subcellularLocation>
        <location evidence="1">Cytoplasm</location>
    </subcellularLocation>
</comment>
<feature type="region of interest" description="Disordered" evidence="8">
    <location>
        <begin position="812"/>
        <end position="836"/>
    </location>
</feature>
<dbReference type="GO" id="GO:0016887">
    <property type="term" value="F:ATP hydrolysis activity"/>
    <property type="evidence" value="ECO:0007669"/>
    <property type="project" value="InterPro"/>
</dbReference>
<reference evidence="9" key="1">
    <citation type="journal article" date="2012" name="Nature">
        <title>The oyster genome reveals stress adaptation and complexity of shell formation.</title>
        <authorList>
            <person name="Zhang G."/>
            <person name="Fang X."/>
            <person name="Guo X."/>
            <person name="Li L."/>
            <person name="Luo R."/>
            <person name="Xu F."/>
            <person name="Yang P."/>
            <person name="Zhang L."/>
            <person name="Wang X."/>
            <person name="Qi H."/>
            <person name="Xiong Z."/>
            <person name="Que H."/>
            <person name="Xie Y."/>
            <person name="Holland P.W."/>
            <person name="Paps J."/>
            <person name="Zhu Y."/>
            <person name="Wu F."/>
            <person name="Chen Y."/>
            <person name="Wang J."/>
            <person name="Peng C."/>
            <person name="Meng J."/>
            <person name="Yang L."/>
            <person name="Liu J."/>
            <person name="Wen B."/>
            <person name="Zhang N."/>
            <person name="Huang Z."/>
            <person name="Zhu Q."/>
            <person name="Feng Y."/>
            <person name="Mount A."/>
            <person name="Hedgecock D."/>
            <person name="Xu Z."/>
            <person name="Liu Y."/>
            <person name="Domazet-Loso T."/>
            <person name="Du Y."/>
            <person name="Sun X."/>
            <person name="Zhang S."/>
            <person name="Liu B."/>
            <person name="Cheng P."/>
            <person name="Jiang X."/>
            <person name="Li J."/>
            <person name="Fan D."/>
            <person name="Wang W."/>
            <person name="Fu W."/>
            <person name="Wang T."/>
            <person name="Wang B."/>
            <person name="Zhang J."/>
            <person name="Peng Z."/>
            <person name="Li Y."/>
            <person name="Li N."/>
            <person name="Wang J."/>
            <person name="Chen M."/>
            <person name="He Y."/>
            <person name="Tan F."/>
            <person name="Song X."/>
            <person name="Zheng Q."/>
            <person name="Huang R."/>
            <person name="Yang H."/>
            <person name="Du X."/>
            <person name="Chen L."/>
            <person name="Yang M."/>
            <person name="Gaffney P.M."/>
            <person name="Wang S."/>
            <person name="Luo L."/>
            <person name="She Z."/>
            <person name="Ming Y."/>
            <person name="Huang W."/>
            <person name="Zhang S."/>
            <person name="Huang B."/>
            <person name="Zhang Y."/>
            <person name="Qu T."/>
            <person name="Ni P."/>
            <person name="Miao G."/>
            <person name="Wang J."/>
            <person name="Wang Q."/>
            <person name="Steinberg C.E."/>
            <person name="Wang H."/>
            <person name="Li N."/>
            <person name="Qian L."/>
            <person name="Zhang G."/>
            <person name="Li Y."/>
            <person name="Yang H."/>
            <person name="Liu X."/>
            <person name="Wang J."/>
            <person name="Yin Y."/>
            <person name="Wang J."/>
        </authorList>
    </citation>
    <scope>NUCLEOTIDE SEQUENCE [LARGE SCALE GENOMIC DNA]</scope>
    <source>
        <strain evidence="9">05x7-T-G4-1.051#20</strain>
    </source>
</reference>
<dbReference type="SUPFAM" id="SSF52540">
    <property type="entry name" value="P-loop containing nucleoside triphosphate hydrolases"/>
    <property type="match status" value="2"/>
</dbReference>
<dbReference type="Gene3D" id="3.40.50.300">
    <property type="entry name" value="P-loop containing nucleotide triphosphate hydrolases"/>
    <property type="match status" value="2"/>
</dbReference>
<sequence length="4149" mass="474550">MIDGATWGGGSQDHLTRGYLCVKIGVDLLGQATFSYRTNDKQGLMLRTIEVFVVALAVYDQLLKKRNNAESKADENVHLLALRDKKKLIDDWLNKYTFYPSVENHLKIWNRLLSMNVPESSIKDALMNELKDTLQKKLNKKSTDIKEHLISLYCNDDDQLFQPAIQEIIGNIAFEALERGCVCEERVLSGRGAKKYGSMLSRLFERSWEKNHLSDSNSWDIINFTLSWKPFVQFLDMFFDLAEIDQKLESLSKMDSMKICEVCRPGILERVSDVNAYEPIVTVFELSPDVVGVIQKLKKLSEGLLFLNMWIKQGQSEEAKKQGPLTLDEVMENVWQNVHQNWTNLGRKIAVGDITFKEFQQHFKNIPNDNLEEQLKNLSITSNKDWIKERLRQFNQYRVLEQCVYGANVILKVVQEYKLEGDFQPIKMIEKMVQGTDTKMNEFDSSLIDACDVLRGIKDEHAKCLEEFMNCKKLIDWLRKSMESLKELKVFVDLASISAGEGDMEVAKVKCLHAATTGYAPLIFNLGNNCDYSKFLEQCKLVWKELKADPDLPIKLKATNQHLEWLNSVKSAQGSVEVTSMRQAEAINSIGIYMVGKIDENIDKEKPTIDDVLQLHVQKDEKGSRLPRRYQYKELQELQSKLMLVAGKAEMGKDDVDRFTIVYDAIVRLCNVYIKLVSSGCVLFSNWQARFLCDPTRKVCAFVKFGSGDGCTQLKGGRNEGDDVSTIIPRLAKFMEVCLEEWLKYIDHKRDEYQHLNFFTIDQMVILQKELVLMGGEVEPSDLIYPLLSIVKHDCTKMDLIGALKMAKGDVSQKEAEQDVEMEDNEEEEEDVDPDKEENIKATAVAKFIAEIMNSGYTEILAREALKTGIDPENIDEGIVWCMEHEDLSVADMETEVSEDQVEVKVEEFEGWTKPGISISTITQNILSGLQTDEEDTLIPDLEHLWSEFLSSISSSVSDYLSVEHLGIILRRLAETETFTVNRPLIPGFETGAPNLLLCPQDEILNTVLTIYSHESDQPLPQSDEILMCTPHTTLDEVEIFWRRAVFDTTDRIHCLVGGDLLDYDVSDRGERRLDFHMQKATERDIPYKLVVVCSTERENHSRIVAALDKYRRPPIPLLSHEKTAEYIKEKLTFNLKKLRVRPSAEADNEKPSAEADNEKCLDLLPDVTCRSPLESVKKYQGNALDIGESDLLFDDAEFRSSMFQRPFQYLYRLDMNRGLGDVDMRRTEGKPLTCLQTLLKHCGIPDPSWAELRQFVWFLNTQLVDFESSAYLSQAAAEDLPGFAQFVLRFLIQMSRDFATRSLKMSEESPIQMLKRINSKDEQEENEEADLQQFQLRRTWESSPHPYLFFNMDRITMTFLGFNIERQTGNLVDAQTGNVLEAGIMQRNLQDALQRNRVPINENFDSLPREEKLSKLCSVMGVDVPYDPDPTYELTTDNVKKILAIYMRFRCDIPVIIMGETGCGKTRLVKFMCQLQCPIGVKVQNMVLMKVHGGTRRSDIIRKVEEAERIAQENTANYGQKLYTVLFFDEANTTEAIGLIKEIMCDHAMEGEPLKLCQSLKIVAACNPYRKHSEDLIKRLEQAGLGYHVDADKTTDRMGRVPMRRLVYRVQPLPQSMLPLVWDFGQLDTKVEEMYIKQMVLRYIRGGKLPNEPNLDTAVSHILTSAQEFMRKQEDECSFVSLRDVERVLEVMSWFYRQTQGDTDLFDWMEEEETDSEEEVEDMEERIVEDQTHQRVNDVTKSLVLALGVCYQACLKNREEFRKKIVRQFRPPCVLPKGPDQMADIIMRCQNVFLEIDNLGANIAKNQALRENAFMMVVCIELRIPLFLVGKPGSSKSLAKTIVADAMQGNAAHTEVYRNYKQVQMVSFQCSPLSVPEGIVGTFRQCAMYQKDKDLNRFVSVVVLDEVGLAEDSPRMPLKTLHPLLEDGCQGDEKPEEHKKVAFIGISNWALDPAKMNRGILVQREVPDLDELIESADGICSGEKNIKKMISPLIKPLAESYLEVFKMVVTRREFYGLRDFYSLIKMVYSFAKKNRKKPTWLMLQHCIKRNFGGFEHSGGQDPLAVFSHNLTRVSKISTPSKDDPDCSPAGLIEACLKGDGVDSDTRYLLLLTENYGALTVLQQKILTMKNAITIFGSSFPSDQEYTQVCRNINRIKVCMETGNTVVLLNLENLYESLYDALNQYYVYFGGERYVDLGLGTHRVKCRVHKNFRLIVVAEKEIVYSKFPIPLINRLEKHFLNISTMLSPVQVHLAQKLEKWAEQFIKTSTLIYRREKKADYSLGDVFMGYHADTCASIILLVSQQYTDDDLQGLEKEVLKAAKEVLLWCATPDGVFRAENKLPSDEFTFVVNTYCQQQKHDNLLYYLDQKIRTEDSEGLYAQVTTHSKLITTVDVSDLSQYLHIPRPQITLLTLQSFDTEQQFCRQVKQSFERELEEESLLIVQCDSGNENASLVASAQYCVLDQLQQVADKKIGKTHIVFIIHLPRVAGGGFTGFQCGLWHSVHIDDLRPDSDKMPSFMEMNNKSVGTLLEKATGRAGGGDTEDMDWESRDKSQPIQEAGDVEMMEGQDVYPHDFGDMLEHTGQVHVERKVDIALFIKLTARPALAMVKDPEDSERTTERVKILLELLHQETKGGKVTFMQGIGQHLAALMKEKEETMGHSAESWLYAEATKRDCINRAGTFRKARNQCIIDKLSPILAGIIAQLDTNSNLDLLIQKESSSWEHKLWLEINNNPSATQIEYSMVVSPKKQEELPEVMVKGTGCDGLKFNALMPFSWLIYRLIDQILRTSQDVDTCETIDERVMRVSNIIEKATLGKVLQKCLFEVKVMNCVKAYLSDFVHMVYHVTSQEEHGLICQNLLNGINMEFRGGLPSVVMNFVAIHAVYSKTEPRLRNFASITRVWPDCSEKIIEFQQKSSQFYLNTDQEMTLDVLGLYLLLKTLEPNKDSLTDQKNRQLWQKLVHKYRPVVERILEQFVTEGHEGHEEGIKKFGRRCIEGIKEARCMWTKMVVMKLFLQHVCSDEVMPVERLMPLWVMLKDSVDFKNIESLEKVEKFLKMCMKSSVTKAFGRQERCKACESEVTERPILLPCKDLICVKCYNDLTILQTRVCPVCHNEIPEHFNPHQDNTADFFMDLVSQLCFSDDEPPSNEVVQKLMSYITATARRGQGGRMASKEMSVFEEGIDPTPVLRSFLLQHLLRTSSMQVKQDLQMYLQQAEDLMSLKENEEKMVDLCLLIIQCLEDSFHHEVAKSTEPMKSKIKMATQMLHNDAGYVVREALDVDKLCCMAETRFGLTVVAEVLHKLLVEKSIKHSQQIRKLLEAAGRLCDECGSRQPKLFLIKHLCRCFGVETYQKICKTTDATTVRWLSVPELQKNEIVECSDRFIVCGDQYKELREKLTQAALGQNMDIFEEAIQAVQLPDYQKRTLVLLAVMREITMCYLYPENKRRVTPAAVEQLQQFLSQHPLFSNQTDLPAAVCRNAVWRRNPQLTVQEGMDLGHQSTVCLLNHFFITLLEIPEERTLVEPLNRLVQQPGDMQNSFLPTMPQDDVAEIKEALLAARQAGCPNGHPYVIGNCGRPATVGRCKDCGLEIGGQSYQLRAGNIVDQGLDQTATGHVLGRAEGRQPDASPERGLSPIECAIVRLFTHMAMYLGASINQQAIQSLIKPDLDADNVLLFLWAHIEKDLLTIQRAVGRSVDDVYILIHSICRDMMRKHRGSDPMLCLLFEIDVPSDHSSPSSLHNVAAVWRYRSQITMDHLLHTVQVQAPTHKVLLMFLQEEKQLRAIRLVPSIMKLQKLLIQRFQRKLDRGEALTMTIEDMIKEDSGLCAYGLLYYLLKKQNNFLQEYCKVKKLKYTDLPKVQLRDVTPAHLISYHPDRDILPMVMANCHYTFQVGKGTKIDYNFGDLERQLMDRFLFSKSVIEMPVYEEPLTPVVANQICEETRAYPDLCDTLDKLEITISFLKSVKGDPSMSLEKFMTQTLKMENPFPSQKARSSCQCKHAQSLWITLAMEKTRRQASHKQDAFEGVVTELREELNAAQRDMITSRCEEITLERLDLLLEILFECIMLTITVPKGTDDDDVDMAKLPLRDTLLGYISAPQYDLDLNYPGWTNDVIERIPNEGAGFTPILNNQAVDTWLFLYALVTVKQSERRY</sequence>
<dbReference type="PROSITE" id="PS50089">
    <property type="entry name" value="ZF_RING_2"/>
    <property type="match status" value="1"/>
</dbReference>
<dbReference type="FunFam" id="3.40.50.300:FF:000491">
    <property type="entry name" value="E3 ubiquitin-protein ligase RNF213"/>
    <property type="match status" value="1"/>
</dbReference>
<evidence type="ECO:0000256" key="1">
    <source>
        <dbReference type="ARBA" id="ARBA00004496"/>
    </source>
</evidence>
<dbReference type="InParanoid" id="K1Q935"/>
<keyword evidence="7" id="KW-0175">Coiled coil</keyword>
<dbReference type="CDD" id="cd00009">
    <property type="entry name" value="AAA"/>
    <property type="match status" value="1"/>
</dbReference>
<protein>
    <submittedName>
        <fullName evidence="9">Uncharacterized protein</fullName>
    </submittedName>
</protein>
<evidence type="ECO:0000256" key="5">
    <source>
        <dbReference type="ARBA" id="ARBA00022833"/>
    </source>
</evidence>
<keyword evidence="5" id="KW-0862">Zinc</keyword>
<dbReference type="InterPro" id="IPR031248">
    <property type="entry name" value="RNF213"/>
</dbReference>
<keyword evidence="4" id="KW-0863">Zinc-finger</keyword>
<feature type="coiled-coil region" evidence="7">
    <location>
        <begin position="4017"/>
        <end position="4044"/>
    </location>
</feature>
<keyword evidence="2" id="KW-0963">Cytoplasm</keyword>
<dbReference type="PANTHER" id="PTHR22605">
    <property type="entry name" value="RZ-TYPE DOMAIN-CONTAINING PROTEIN"/>
    <property type="match status" value="1"/>
</dbReference>
<dbReference type="Pfam" id="PF20173">
    <property type="entry name" value="ZnF_RZ-type"/>
    <property type="match status" value="1"/>
</dbReference>
<feature type="compositionally biased region" description="Acidic residues" evidence="8">
    <location>
        <begin position="818"/>
        <end position="836"/>
    </location>
</feature>
<dbReference type="InterPro" id="IPR027417">
    <property type="entry name" value="P-loop_NTPase"/>
</dbReference>
<dbReference type="GO" id="GO:0008270">
    <property type="term" value="F:zinc ion binding"/>
    <property type="evidence" value="ECO:0007669"/>
    <property type="project" value="UniProtKB-KW"/>
</dbReference>
<accession>K1Q935</accession>
<evidence type="ECO:0000256" key="7">
    <source>
        <dbReference type="SAM" id="Coils"/>
    </source>
</evidence>
<dbReference type="GO" id="GO:0002376">
    <property type="term" value="P:immune system process"/>
    <property type="evidence" value="ECO:0007669"/>
    <property type="project" value="UniProtKB-KW"/>
</dbReference>
<evidence type="ECO:0000313" key="9">
    <source>
        <dbReference type="EMBL" id="EKC25370.1"/>
    </source>
</evidence>
<dbReference type="PANTHER" id="PTHR22605:SF16">
    <property type="entry name" value="E3 UBIQUITIN-PROTEIN LIGASE RNF213"/>
    <property type="match status" value="1"/>
</dbReference>
<evidence type="ECO:0000256" key="4">
    <source>
        <dbReference type="ARBA" id="ARBA00022771"/>
    </source>
</evidence>
<dbReference type="GO" id="GO:0005737">
    <property type="term" value="C:cytoplasm"/>
    <property type="evidence" value="ECO:0007669"/>
    <property type="project" value="UniProtKB-SubCell"/>
</dbReference>
<dbReference type="InterPro" id="IPR003593">
    <property type="entry name" value="AAA+_ATPase"/>
</dbReference>
<evidence type="ECO:0000256" key="6">
    <source>
        <dbReference type="ARBA" id="ARBA00022859"/>
    </source>
</evidence>
<gene>
    <name evidence="9" type="ORF">CGI_10022372</name>
</gene>
<evidence type="ECO:0000256" key="2">
    <source>
        <dbReference type="ARBA" id="ARBA00022490"/>
    </source>
</evidence>
<evidence type="ECO:0000256" key="8">
    <source>
        <dbReference type="SAM" id="MobiDB-lite"/>
    </source>
</evidence>
<dbReference type="SUPFAM" id="SSF57850">
    <property type="entry name" value="RING/U-box"/>
    <property type="match status" value="1"/>
</dbReference>
<dbReference type="HOGENOM" id="CLU_000066_0_0_1"/>
<organism evidence="9">
    <name type="scientific">Magallana gigas</name>
    <name type="common">Pacific oyster</name>
    <name type="synonym">Crassostrea gigas</name>
    <dbReference type="NCBI Taxonomy" id="29159"/>
    <lineage>
        <taxon>Eukaryota</taxon>
        <taxon>Metazoa</taxon>
        <taxon>Spiralia</taxon>
        <taxon>Lophotrochozoa</taxon>
        <taxon>Mollusca</taxon>
        <taxon>Bivalvia</taxon>
        <taxon>Autobranchia</taxon>
        <taxon>Pteriomorphia</taxon>
        <taxon>Ostreida</taxon>
        <taxon>Ostreoidea</taxon>
        <taxon>Ostreidae</taxon>
        <taxon>Magallana</taxon>
    </lineage>
</organism>
<dbReference type="GO" id="GO:0004842">
    <property type="term" value="F:ubiquitin-protein transferase activity"/>
    <property type="evidence" value="ECO:0007669"/>
    <property type="project" value="InterPro"/>
</dbReference>
<name>K1Q935_MAGGI</name>
<proteinExistence type="predicted"/>
<dbReference type="PROSITE" id="PS51981">
    <property type="entry name" value="ZF_RZ"/>
    <property type="match status" value="1"/>
</dbReference>
<dbReference type="InterPro" id="IPR046439">
    <property type="entry name" value="ZF_RZ_dom"/>
</dbReference>